<feature type="chain" id="PRO_5042144640" evidence="2">
    <location>
        <begin position="18"/>
        <end position="295"/>
    </location>
</feature>
<reference evidence="3" key="2">
    <citation type="submission" date="2023-06" db="EMBL/GenBank/DDBJ databases">
        <authorList>
            <consortium name="Lawrence Berkeley National Laboratory"/>
            <person name="Haridas S."/>
            <person name="Hensen N."/>
            <person name="Bonometti L."/>
            <person name="Westerberg I."/>
            <person name="Brannstrom I.O."/>
            <person name="Guillou S."/>
            <person name="Cros-Aarteil S."/>
            <person name="Calhoun S."/>
            <person name="Kuo A."/>
            <person name="Mondo S."/>
            <person name="Pangilinan J."/>
            <person name="Riley R."/>
            <person name="LaButti K."/>
            <person name="Andreopoulos B."/>
            <person name="Lipzen A."/>
            <person name="Chen C."/>
            <person name="Yanf M."/>
            <person name="Daum C."/>
            <person name="Ng V."/>
            <person name="Clum A."/>
            <person name="Steindorff A."/>
            <person name="Ohm R."/>
            <person name="Martin F."/>
            <person name="Silar P."/>
            <person name="Natvig D."/>
            <person name="Lalanne C."/>
            <person name="Gautier V."/>
            <person name="Ament-velasquez S.L."/>
            <person name="Kruys A."/>
            <person name="Hutchinson M.I."/>
            <person name="Powell A.J."/>
            <person name="Barry K."/>
            <person name="Miller A.N."/>
            <person name="Grigoriev I.V."/>
            <person name="Debuchy R."/>
            <person name="Gladieux P."/>
            <person name="Thoren M.H."/>
            <person name="Johannesson H."/>
        </authorList>
    </citation>
    <scope>NUCLEOTIDE SEQUENCE</scope>
    <source>
        <strain evidence="3">CBS 232.78</strain>
    </source>
</reference>
<evidence type="ECO:0000256" key="1">
    <source>
        <dbReference type="ARBA" id="ARBA00022801"/>
    </source>
</evidence>
<dbReference type="Pfam" id="PF00657">
    <property type="entry name" value="Lipase_GDSL"/>
    <property type="match status" value="1"/>
</dbReference>
<comment type="caution">
    <text evidence="3">The sequence shown here is derived from an EMBL/GenBank/DDBJ whole genome shotgun (WGS) entry which is preliminary data.</text>
</comment>
<sequence>MLARLLPLLVAVGAAVAAPVSSAAGATKYFFVFGDSYTSSGFSINGAKPSASNPMGNPALPGNTQSGGLTWPGFLATQLNTSLTLTFNFAVAGATVDNSIVQAYMSSVPSIADQVKTWTNNLKSKPTYAPWTPETALFGVWIGVNDVGNSFTQSGEEARLNKDLDRYFSLLGTLYAGGARNFALLNIPPTNKIPQMKSNAKVADLVAAIKQWNSQLPTRVDAFQTANPGANVTVVDTNPPWETALANPKAYGTPDVSCTNANGKSCLWHDSYHPGVAIQKLVAQTVAAALNGTFF</sequence>
<dbReference type="CDD" id="cd01846">
    <property type="entry name" value="fatty_acyltransferase_like"/>
    <property type="match status" value="1"/>
</dbReference>
<dbReference type="Proteomes" id="UP001285441">
    <property type="component" value="Unassembled WGS sequence"/>
</dbReference>
<accession>A0AAE0U0Y2</accession>
<dbReference type="PANTHER" id="PTHR45648:SF22">
    <property type="entry name" value="GDSL LIPASE_ACYLHYDROLASE FAMILY PROTEIN (AFU_ORTHOLOGUE AFUA_4G14700)"/>
    <property type="match status" value="1"/>
</dbReference>
<name>A0AAE0U0Y2_9PEZI</name>
<dbReference type="GO" id="GO:0016788">
    <property type="term" value="F:hydrolase activity, acting on ester bonds"/>
    <property type="evidence" value="ECO:0007669"/>
    <property type="project" value="InterPro"/>
</dbReference>
<dbReference type="InterPro" id="IPR051058">
    <property type="entry name" value="GDSL_Est/Lipase"/>
</dbReference>
<reference evidence="3" key="1">
    <citation type="journal article" date="2023" name="Mol. Phylogenet. Evol.">
        <title>Genome-scale phylogeny and comparative genomics of the fungal order Sordariales.</title>
        <authorList>
            <person name="Hensen N."/>
            <person name="Bonometti L."/>
            <person name="Westerberg I."/>
            <person name="Brannstrom I.O."/>
            <person name="Guillou S."/>
            <person name="Cros-Aarteil S."/>
            <person name="Calhoun S."/>
            <person name="Haridas S."/>
            <person name="Kuo A."/>
            <person name="Mondo S."/>
            <person name="Pangilinan J."/>
            <person name="Riley R."/>
            <person name="LaButti K."/>
            <person name="Andreopoulos B."/>
            <person name="Lipzen A."/>
            <person name="Chen C."/>
            <person name="Yan M."/>
            <person name="Daum C."/>
            <person name="Ng V."/>
            <person name="Clum A."/>
            <person name="Steindorff A."/>
            <person name="Ohm R.A."/>
            <person name="Martin F."/>
            <person name="Silar P."/>
            <person name="Natvig D.O."/>
            <person name="Lalanne C."/>
            <person name="Gautier V."/>
            <person name="Ament-Velasquez S.L."/>
            <person name="Kruys A."/>
            <person name="Hutchinson M.I."/>
            <person name="Powell A.J."/>
            <person name="Barry K."/>
            <person name="Miller A.N."/>
            <person name="Grigoriev I.V."/>
            <person name="Debuchy R."/>
            <person name="Gladieux P."/>
            <person name="Hiltunen Thoren M."/>
            <person name="Johannesson H."/>
        </authorList>
    </citation>
    <scope>NUCLEOTIDE SEQUENCE</scope>
    <source>
        <strain evidence="3">CBS 232.78</strain>
    </source>
</reference>
<protein>
    <submittedName>
        <fullName evidence="3">GDSL lipase/esterase</fullName>
    </submittedName>
</protein>
<dbReference type="SUPFAM" id="SSF52266">
    <property type="entry name" value="SGNH hydrolase"/>
    <property type="match status" value="1"/>
</dbReference>
<dbReference type="EMBL" id="JAULSW010000003">
    <property type="protein sequence ID" value="KAK3386857.1"/>
    <property type="molecule type" value="Genomic_DNA"/>
</dbReference>
<dbReference type="AlphaFoldDB" id="A0AAE0U0Y2"/>
<dbReference type="InterPro" id="IPR001087">
    <property type="entry name" value="GDSL"/>
</dbReference>
<feature type="signal peptide" evidence="2">
    <location>
        <begin position="1"/>
        <end position="17"/>
    </location>
</feature>
<evidence type="ECO:0000313" key="3">
    <source>
        <dbReference type="EMBL" id="KAK3386857.1"/>
    </source>
</evidence>
<keyword evidence="4" id="KW-1185">Reference proteome</keyword>
<dbReference type="Gene3D" id="3.40.50.1110">
    <property type="entry name" value="SGNH hydrolase"/>
    <property type="match status" value="1"/>
</dbReference>
<proteinExistence type="predicted"/>
<dbReference type="PANTHER" id="PTHR45648">
    <property type="entry name" value="GDSL LIPASE/ACYLHYDROLASE FAMILY PROTEIN (AFU_ORTHOLOGUE AFUA_4G14700)"/>
    <property type="match status" value="1"/>
</dbReference>
<evidence type="ECO:0000256" key="2">
    <source>
        <dbReference type="SAM" id="SignalP"/>
    </source>
</evidence>
<evidence type="ECO:0000313" key="4">
    <source>
        <dbReference type="Proteomes" id="UP001285441"/>
    </source>
</evidence>
<gene>
    <name evidence="3" type="ORF">B0H63DRAFT_558468</name>
</gene>
<keyword evidence="1" id="KW-0378">Hydrolase</keyword>
<keyword evidence="2" id="KW-0732">Signal</keyword>
<dbReference type="InterPro" id="IPR036514">
    <property type="entry name" value="SGNH_hydro_sf"/>
</dbReference>
<organism evidence="3 4">
    <name type="scientific">Podospora didyma</name>
    <dbReference type="NCBI Taxonomy" id="330526"/>
    <lineage>
        <taxon>Eukaryota</taxon>
        <taxon>Fungi</taxon>
        <taxon>Dikarya</taxon>
        <taxon>Ascomycota</taxon>
        <taxon>Pezizomycotina</taxon>
        <taxon>Sordariomycetes</taxon>
        <taxon>Sordariomycetidae</taxon>
        <taxon>Sordariales</taxon>
        <taxon>Podosporaceae</taxon>
        <taxon>Podospora</taxon>
    </lineage>
</organism>